<protein>
    <recommendedName>
        <fullName evidence="4">Type IX secretion system membrane protein PorP/SprF</fullName>
    </recommendedName>
</protein>
<evidence type="ECO:0000313" key="3">
    <source>
        <dbReference type="Proteomes" id="UP000296862"/>
    </source>
</evidence>
<sequence length="308" mass="34110">MKTKFTGLFLVFFTIVAFAQQEGQYTQYMYNTSVINPAYTGSREALSIFGLHRTQWVGLEGAPSSNNIAISSPIGKNVSLGLSVVNDKIGPSDENNFAIDFSYGFPISENYKLSFGLKGSANILNVDFTKLNIYNPGDPRFQDNIDDRFTTNIGAGVYLNSDKSYFGLSVPYIIESKHYDGTAPSGADTFIASEKMHFNFIAGHVFDLNPNIKFKPSLLTKVVQGAPLSLDLSGNFLIYDKFTAGLAYRLSSSISALAGFQITDGLFIGYAYDRETTKLADYNSGSHEVFLRFELVKRNVKIMSPRFF</sequence>
<dbReference type="NCBIfam" id="TIGR03519">
    <property type="entry name" value="T9SS_PorP_fam"/>
    <property type="match status" value="1"/>
</dbReference>
<keyword evidence="1" id="KW-0732">Signal</keyword>
<gene>
    <name evidence="2" type="ORF">GS03_02304</name>
</gene>
<feature type="chain" id="PRO_5020767612" description="Type IX secretion system membrane protein PorP/SprF" evidence="1">
    <location>
        <begin position="20"/>
        <end position="308"/>
    </location>
</feature>
<evidence type="ECO:0000256" key="1">
    <source>
        <dbReference type="SAM" id="SignalP"/>
    </source>
</evidence>
<organism evidence="2 3">
    <name type="scientific">Flavobacterium sangjuense</name>
    <dbReference type="NCBI Taxonomy" id="2518177"/>
    <lineage>
        <taxon>Bacteria</taxon>
        <taxon>Pseudomonadati</taxon>
        <taxon>Bacteroidota</taxon>
        <taxon>Flavobacteriia</taxon>
        <taxon>Flavobacteriales</taxon>
        <taxon>Flavobacteriaceae</taxon>
        <taxon>Flavobacterium</taxon>
    </lineage>
</organism>
<dbReference type="EMBL" id="CP038810">
    <property type="protein sequence ID" value="QBZ98793.1"/>
    <property type="molecule type" value="Genomic_DNA"/>
</dbReference>
<dbReference type="InterPro" id="IPR019861">
    <property type="entry name" value="PorP/SprF_Bacteroidetes"/>
</dbReference>
<feature type="signal peptide" evidence="1">
    <location>
        <begin position="1"/>
        <end position="19"/>
    </location>
</feature>
<proteinExistence type="predicted"/>
<evidence type="ECO:0000313" key="2">
    <source>
        <dbReference type="EMBL" id="QBZ98793.1"/>
    </source>
</evidence>
<keyword evidence="3" id="KW-1185">Reference proteome</keyword>
<dbReference type="Pfam" id="PF11751">
    <property type="entry name" value="PorP_SprF"/>
    <property type="match status" value="1"/>
</dbReference>
<dbReference type="AlphaFoldDB" id="A0A4P7PXJ5"/>
<accession>A0A4P7PXJ5</accession>
<reference evidence="2 3" key="1">
    <citation type="submission" date="2019-04" db="EMBL/GenBank/DDBJ databases">
        <title>Flavobacterium sp. GS03.</title>
        <authorList>
            <person name="Kim H."/>
        </authorList>
    </citation>
    <scope>NUCLEOTIDE SEQUENCE [LARGE SCALE GENOMIC DNA]</scope>
    <source>
        <strain evidence="2 3">GS03</strain>
    </source>
</reference>
<name>A0A4P7PXJ5_9FLAO</name>
<dbReference type="RefSeq" id="WP_136152683.1">
    <property type="nucleotide sequence ID" value="NZ_CP038810.1"/>
</dbReference>
<dbReference type="Proteomes" id="UP000296862">
    <property type="component" value="Chromosome"/>
</dbReference>
<dbReference type="KEGG" id="fsn:GS03_02304"/>
<dbReference type="OrthoDB" id="1114455at2"/>
<evidence type="ECO:0008006" key="4">
    <source>
        <dbReference type="Google" id="ProtNLM"/>
    </source>
</evidence>